<dbReference type="RefSeq" id="WP_184577639.1">
    <property type="nucleotide sequence ID" value="NZ_JACHJT010000001.1"/>
</dbReference>
<keyword evidence="11" id="KW-1185">Reference proteome</keyword>
<evidence type="ECO:0000256" key="1">
    <source>
        <dbReference type="ARBA" id="ARBA00022490"/>
    </source>
</evidence>
<keyword evidence="6" id="KW-0342">GTP-binding</keyword>
<keyword evidence="4" id="KW-0547">Nucleotide-binding</keyword>
<evidence type="ECO:0000256" key="5">
    <source>
        <dbReference type="ARBA" id="ARBA00022842"/>
    </source>
</evidence>
<evidence type="ECO:0000256" key="8">
    <source>
        <dbReference type="SAM" id="MobiDB-lite"/>
    </source>
</evidence>
<keyword evidence="1" id="KW-0963">Cytoplasm</keyword>
<evidence type="ECO:0000256" key="3">
    <source>
        <dbReference type="ARBA" id="ARBA00022723"/>
    </source>
</evidence>
<dbReference type="SUPFAM" id="SSF53448">
    <property type="entry name" value="Nucleotide-diphospho-sugar transferases"/>
    <property type="match status" value="1"/>
</dbReference>
<dbReference type="CDD" id="cd02503">
    <property type="entry name" value="MobA"/>
    <property type="match status" value="1"/>
</dbReference>
<dbReference type="EMBL" id="JACHJT010000001">
    <property type="protein sequence ID" value="MBB4931455.1"/>
    <property type="molecule type" value="Genomic_DNA"/>
</dbReference>
<feature type="compositionally biased region" description="Polar residues" evidence="8">
    <location>
        <begin position="200"/>
        <end position="219"/>
    </location>
</feature>
<keyword evidence="5" id="KW-0460">Magnesium</keyword>
<dbReference type="GO" id="GO:0006777">
    <property type="term" value="P:Mo-molybdopterin cofactor biosynthetic process"/>
    <property type="evidence" value="ECO:0007669"/>
    <property type="project" value="UniProtKB-KW"/>
</dbReference>
<evidence type="ECO:0000256" key="6">
    <source>
        <dbReference type="ARBA" id="ARBA00023134"/>
    </source>
</evidence>
<organism evidence="10 11">
    <name type="scientific">Lipingzhangella halophila</name>
    <dbReference type="NCBI Taxonomy" id="1783352"/>
    <lineage>
        <taxon>Bacteria</taxon>
        <taxon>Bacillati</taxon>
        <taxon>Actinomycetota</taxon>
        <taxon>Actinomycetes</taxon>
        <taxon>Streptosporangiales</taxon>
        <taxon>Nocardiopsidaceae</taxon>
        <taxon>Lipingzhangella</taxon>
    </lineage>
</organism>
<evidence type="ECO:0000313" key="10">
    <source>
        <dbReference type="EMBL" id="MBB4931455.1"/>
    </source>
</evidence>
<feature type="region of interest" description="Disordered" evidence="8">
    <location>
        <begin position="185"/>
        <end position="219"/>
    </location>
</feature>
<gene>
    <name evidence="10" type="ORF">F4561_002275</name>
</gene>
<evidence type="ECO:0000256" key="7">
    <source>
        <dbReference type="ARBA" id="ARBA00023150"/>
    </source>
</evidence>
<dbReference type="AlphaFoldDB" id="A0A7W7W376"/>
<dbReference type="Proteomes" id="UP000523007">
    <property type="component" value="Unassembled WGS sequence"/>
</dbReference>
<dbReference type="Pfam" id="PF12804">
    <property type="entry name" value="NTP_transf_3"/>
    <property type="match status" value="1"/>
</dbReference>
<protein>
    <submittedName>
        <fullName evidence="10">Molybdopterin-guanine dinucleotide biosynthesis protein A</fullName>
    </submittedName>
</protein>
<dbReference type="GO" id="GO:0016779">
    <property type="term" value="F:nucleotidyltransferase activity"/>
    <property type="evidence" value="ECO:0007669"/>
    <property type="project" value="UniProtKB-ARBA"/>
</dbReference>
<feature type="domain" description="MobA-like NTP transferase" evidence="9">
    <location>
        <begin position="9"/>
        <end position="154"/>
    </location>
</feature>
<dbReference type="PANTHER" id="PTHR19136:SF81">
    <property type="entry name" value="MOLYBDENUM COFACTOR GUANYLYLTRANSFERASE"/>
    <property type="match status" value="1"/>
</dbReference>
<dbReference type="PANTHER" id="PTHR19136">
    <property type="entry name" value="MOLYBDENUM COFACTOR GUANYLYLTRANSFERASE"/>
    <property type="match status" value="1"/>
</dbReference>
<dbReference type="InterPro" id="IPR013482">
    <property type="entry name" value="Molybde_CF_guanTrfase"/>
</dbReference>
<comment type="caution">
    <text evidence="10">The sequence shown here is derived from an EMBL/GenBank/DDBJ whole genome shotgun (WGS) entry which is preliminary data.</text>
</comment>
<keyword evidence="3" id="KW-0479">Metal-binding</keyword>
<dbReference type="InterPro" id="IPR029044">
    <property type="entry name" value="Nucleotide-diphossugar_trans"/>
</dbReference>
<proteinExistence type="predicted"/>
<name>A0A7W7W376_9ACTN</name>
<keyword evidence="2" id="KW-0808">Transferase</keyword>
<evidence type="ECO:0000256" key="2">
    <source>
        <dbReference type="ARBA" id="ARBA00022679"/>
    </source>
</evidence>
<dbReference type="GO" id="GO:0005525">
    <property type="term" value="F:GTP binding"/>
    <property type="evidence" value="ECO:0007669"/>
    <property type="project" value="UniProtKB-KW"/>
</dbReference>
<dbReference type="GO" id="GO:0046872">
    <property type="term" value="F:metal ion binding"/>
    <property type="evidence" value="ECO:0007669"/>
    <property type="project" value="UniProtKB-KW"/>
</dbReference>
<evidence type="ECO:0000259" key="9">
    <source>
        <dbReference type="Pfam" id="PF12804"/>
    </source>
</evidence>
<sequence>MSSLEPYDAVILAGGAARRMGGTDKPALDVAGATLLERVAAAVPDARRTIVVGPRRPSPSATYVREEPAGGGPVAALRAGLPVVTAPWFALLAGDLPFLEPGHVRALLEAARERSGAVYLDAESRQQWLLGAWRADAVRAALASYSGASLYRLLGPLEPAALIPEKTDPPLTLDCDTPESLARARALAGEAADQPAQPLKSANGTHSSRNPRTPRNSDR</sequence>
<dbReference type="Gene3D" id="3.90.550.10">
    <property type="entry name" value="Spore Coat Polysaccharide Biosynthesis Protein SpsA, Chain A"/>
    <property type="match status" value="1"/>
</dbReference>
<reference evidence="10 11" key="1">
    <citation type="submission" date="2020-08" db="EMBL/GenBank/DDBJ databases">
        <title>Sequencing the genomes of 1000 actinobacteria strains.</title>
        <authorList>
            <person name="Klenk H.-P."/>
        </authorList>
    </citation>
    <scope>NUCLEOTIDE SEQUENCE [LARGE SCALE GENOMIC DNA]</scope>
    <source>
        <strain evidence="10 11">DSM 102030</strain>
    </source>
</reference>
<evidence type="ECO:0000256" key="4">
    <source>
        <dbReference type="ARBA" id="ARBA00022741"/>
    </source>
</evidence>
<evidence type="ECO:0000313" key="11">
    <source>
        <dbReference type="Proteomes" id="UP000523007"/>
    </source>
</evidence>
<accession>A0A7W7W376</accession>
<keyword evidence="7" id="KW-0501">Molybdenum cofactor biosynthesis</keyword>
<dbReference type="InterPro" id="IPR025877">
    <property type="entry name" value="MobA-like_NTP_Trfase"/>
</dbReference>